<feature type="transmembrane region" description="Helical" evidence="8">
    <location>
        <begin position="147"/>
        <end position="164"/>
    </location>
</feature>
<dbReference type="GO" id="GO:0009103">
    <property type="term" value="P:lipopolysaccharide biosynthetic process"/>
    <property type="evidence" value="ECO:0007669"/>
    <property type="project" value="UniProtKB-ARBA"/>
</dbReference>
<evidence type="ECO:0000256" key="6">
    <source>
        <dbReference type="ARBA" id="ARBA00022989"/>
    </source>
</evidence>
<dbReference type="Proteomes" id="UP000001096">
    <property type="component" value="Unassembled WGS sequence"/>
</dbReference>
<feature type="transmembrane region" description="Helical" evidence="8">
    <location>
        <begin position="193"/>
        <end position="210"/>
    </location>
</feature>
<dbReference type="PANTHER" id="PTHR33908:SF11">
    <property type="entry name" value="MEMBRANE PROTEIN"/>
    <property type="match status" value="1"/>
</dbReference>
<feature type="transmembrane region" description="Helical" evidence="8">
    <location>
        <begin position="122"/>
        <end position="141"/>
    </location>
</feature>
<evidence type="ECO:0000256" key="4">
    <source>
        <dbReference type="ARBA" id="ARBA00022679"/>
    </source>
</evidence>
<comment type="subcellular location">
    <subcellularLocation>
        <location evidence="1">Cell membrane</location>
        <topology evidence="1">Multi-pass membrane protein</topology>
    </subcellularLocation>
</comment>
<feature type="transmembrane region" description="Helical" evidence="8">
    <location>
        <begin position="353"/>
        <end position="375"/>
    </location>
</feature>
<dbReference type="eggNOG" id="COG1807">
    <property type="taxonomic scope" value="Bacteria"/>
</dbReference>
<sequence length="473" mass="51688">MQTVAAQLRSLMTRRGAVPFLIICLWAIAAFPNLSVRSFIWEEGTNAEIARDILSNGNLLQPEVYGVRWNEKPSLLPWLIAGVAKITGEVNEFSARLPAMIAVVLTALLVQSLTHRYASLNASLLAATLFMFSPMLLQKLAIAEPDTLVTLFSFAAFIVWWNGVEAGRVGWGRWIGCGLLLAVLAMAKGPQPVGYFALGVLAYLVLTRRWRDVPGLLVCLLIPAAATIAWAAAVYRPGDEATWIGYARLRSAPSFSDYIFRNTDVFLRLVVESMPAILLAPLLWRARVTEWSIPPVALPLALYAGLCTIAVVFWPGSNSRYAMPYVPAIAVLAGFAWDAIARTKYACLRRTTVAIACGLTAIQIVLANLVMPLFADRFGGSRIAGQSIERAIRANPAPAFCTDLATNQLFYMRAGPIRCVDPANLGSIVAPAWLIVPREQLPLLVQLNPDRSTRVAVETDSGSRLSAVRLDRR</sequence>
<feature type="transmembrane region" description="Helical" evidence="8">
    <location>
        <begin position="265"/>
        <end position="284"/>
    </location>
</feature>
<evidence type="ECO:0000256" key="2">
    <source>
        <dbReference type="ARBA" id="ARBA00022475"/>
    </source>
</evidence>
<dbReference type="InterPro" id="IPR038731">
    <property type="entry name" value="RgtA/B/C-like"/>
</dbReference>
<reference evidence="10 11" key="1">
    <citation type="submission" date="2012-04" db="EMBL/GenBank/DDBJ databases">
        <title>The Genome Sequence of Afipia broomeae ATCC 49717.</title>
        <authorList>
            <consortium name="The Broad Institute Genome Sequencing Platform"/>
            <person name="Earl A."/>
            <person name="Ward D."/>
            <person name="Feldgarden M."/>
            <person name="Gevers D."/>
            <person name="Huys G."/>
            <person name="Walker B."/>
            <person name="Young S.K."/>
            <person name="Zeng Q."/>
            <person name="Gargeya S."/>
            <person name="Fitzgerald M."/>
            <person name="Haas B."/>
            <person name="Abouelleil A."/>
            <person name="Alvarado L."/>
            <person name="Arachchi H.M."/>
            <person name="Berlin A."/>
            <person name="Chapman S.B."/>
            <person name="Goldberg J."/>
            <person name="Griggs A."/>
            <person name="Gujja S."/>
            <person name="Hansen M."/>
            <person name="Howarth C."/>
            <person name="Imamovic A."/>
            <person name="Larimer J."/>
            <person name="McCowen C."/>
            <person name="Montmayeur A."/>
            <person name="Murphy C."/>
            <person name="Neiman D."/>
            <person name="Pearson M."/>
            <person name="Priest M."/>
            <person name="Roberts A."/>
            <person name="Saif S."/>
            <person name="Shea T."/>
            <person name="Sisk P."/>
            <person name="Sykes S."/>
            <person name="Wortman J."/>
            <person name="Nusbaum C."/>
            <person name="Birren B."/>
        </authorList>
    </citation>
    <scope>NUCLEOTIDE SEQUENCE [LARGE SCALE GENOMIC DNA]</scope>
    <source>
        <strain evidence="10 11">ATCC 49717</strain>
    </source>
</reference>
<evidence type="ECO:0000313" key="11">
    <source>
        <dbReference type="Proteomes" id="UP000001096"/>
    </source>
</evidence>
<feature type="transmembrane region" description="Helical" evidence="8">
    <location>
        <begin position="296"/>
        <end position="316"/>
    </location>
</feature>
<keyword evidence="11" id="KW-1185">Reference proteome</keyword>
<evidence type="ECO:0000256" key="8">
    <source>
        <dbReference type="SAM" id="Phobius"/>
    </source>
</evidence>
<gene>
    <name evidence="10" type="ORF">HMPREF9695_02108</name>
</gene>
<dbReference type="Pfam" id="PF13231">
    <property type="entry name" value="PMT_2"/>
    <property type="match status" value="1"/>
</dbReference>
<feature type="transmembrane region" description="Helical" evidence="8">
    <location>
        <begin position="12"/>
        <end position="31"/>
    </location>
</feature>
<feature type="transmembrane region" description="Helical" evidence="8">
    <location>
        <begin position="322"/>
        <end position="341"/>
    </location>
</feature>
<dbReference type="PANTHER" id="PTHR33908">
    <property type="entry name" value="MANNOSYLTRANSFERASE YKCB-RELATED"/>
    <property type="match status" value="1"/>
</dbReference>
<dbReference type="InterPro" id="IPR050297">
    <property type="entry name" value="LipidA_mod_glycosyltrf_83"/>
</dbReference>
<accession>K8PIU8</accession>
<dbReference type="AlphaFoldDB" id="K8PIU8"/>
<keyword evidence="2" id="KW-1003">Cell membrane</keyword>
<keyword evidence="5 8" id="KW-0812">Transmembrane</keyword>
<keyword evidence="3" id="KW-0328">Glycosyltransferase</keyword>
<evidence type="ECO:0000256" key="1">
    <source>
        <dbReference type="ARBA" id="ARBA00004651"/>
    </source>
</evidence>
<feature type="transmembrane region" description="Helical" evidence="8">
    <location>
        <begin position="171"/>
        <end position="187"/>
    </location>
</feature>
<dbReference type="HOGENOM" id="CLU_582205_0_0_5"/>
<dbReference type="EMBL" id="AGWX01000003">
    <property type="protein sequence ID" value="EKS38268.1"/>
    <property type="molecule type" value="Genomic_DNA"/>
</dbReference>
<dbReference type="GO" id="GO:0005886">
    <property type="term" value="C:plasma membrane"/>
    <property type="evidence" value="ECO:0007669"/>
    <property type="project" value="UniProtKB-SubCell"/>
</dbReference>
<organism evidence="10 11">
    <name type="scientific">Afipia broomeae ATCC 49717</name>
    <dbReference type="NCBI Taxonomy" id="883078"/>
    <lineage>
        <taxon>Bacteria</taxon>
        <taxon>Pseudomonadati</taxon>
        <taxon>Pseudomonadota</taxon>
        <taxon>Alphaproteobacteria</taxon>
        <taxon>Hyphomicrobiales</taxon>
        <taxon>Nitrobacteraceae</taxon>
        <taxon>Afipia</taxon>
    </lineage>
</organism>
<protein>
    <recommendedName>
        <fullName evidence="9">Glycosyltransferase RgtA/B/C/D-like domain-containing protein</fullName>
    </recommendedName>
</protein>
<name>K8PIU8_9BRAD</name>
<dbReference type="GO" id="GO:0016763">
    <property type="term" value="F:pentosyltransferase activity"/>
    <property type="evidence" value="ECO:0007669"/>
    <property type="project" value="TreeGrafter"/>
</dbReference>
<feature type="transmembrane region" description="Helical" evidence="8">
    <location>
        <begin position="217"/>
        <end position="235"/>
    </location>
</feature>
<feature type="domain" description="Glycosyltransferase RgtA/B/C/D-like" evidence="9">
    <location>
        <begin position="72"/>
        <end position="226"/>
    </location>
</feature>
<evidence type="ECO:0000256" key="3">
    <source>
        <dbReference type="ARBA" id="ARBA00022676"/>
    </source>
</evidence>
<feature type="transmembrane region" description="Helical" evidence="8">
    <location>
        <begin position="93"/>
        <end position="110"/>
    </location>
</feature>
<comment type="caution">
    <text evidence="10">The sequence shown here is derived from an EMBL/GenBank/DDBJ whole genome shotgun (WGS) entry which is preliminary data.</text>
</comment>
<keyword evidence="7 8" id="KW-0472">Membrane</keyword>
<evidence type="ECO:0000256" key="5">
    <source>
        <dbReference type="ARBA" id="ARBA00022692"/>
    </source>
</evidence>
<dbReference type="PATRIC" id="fig|883078.3.peg.2165"/>
<evidence type="ECO:0000313" key="10">
    <source>
        <dbReference type="EMBL" id="EKS38268.1"/>
    </source>
</evidence>
<proteinExistence type="predicted"/>
<keyword evidence="4" id="KW-0808">Transferase</keyword>
<evidence type="ECO:0000256" key="7">
    <source>
        <dbReference type="ARBA" id="ARBA00023136"/>
    </source>
</evidence>
<evidence type="ECO:0000259" key="9">
    <source>
        <dbReference type="Pfam" id="PF13231"/>
    </source>
</evidence>
<keyword evidence="6 8" id="KW-1133">Transmembrane helix</keyword>